<dbReference type="SUPFAM" id="SSF51445">
    <property type="entry name" value="(Trans)glycosidases"/>
    <property type="match status" value="1"/>
</dbReference>
<comment type="similarity">
    <text evidence="1 5">Belongs to the glycosyl hydrolase 27 family.</text>
</comment>
<feature type="chain" id="PRO_5021944697" description="Alpha-galactosidase" evidence="6">
    <location>
        <begin position="23"/>
        <end position="648"/>
    </location>
</feature>
<proteinExistence type="inferred from homology"/>
<evidence type="ECO:0000256" key="5">
    <source>
        <dbReference type="RuleBase" id="RU361168"/>
    </source>
</evidence>
<gene>
    <name evidence="8" type="ORF">FPZ54_00205</name>
</gene>
<dbReference type="OrthoDB" id="9807519at2"/>
<keyword evidence="2 6" id="KW-0732">Signal</keyword>
<dbReference type="GO" id="GO:0004557">
    <property type="term" value="F:alpha-galactosidase activity"/>
    <property type="evidence" value="ECO:0007669"/>
    <property type="project" value="UniProtKB-EC"/>
</dbReference>
<accession>A0A518RAY6</accession>
<keyword evidence="9" id="KW-1185">Reference proteome</keyword>
<evidence type="ECO:0000256" key="3">
    <source>
        <dbReference type="ARBA" id="ARBA00022801"/>
    </source>
</evidence>
<keyword evidence="3 5" id="KW-0378">Hydrolase</keyword>
<dbReference type="Pfam" id="PF16499">
    <property type="entry name" value="Melibiase_2"/>
    <property type="match status" value="2"/>
</dbReference>
<dbReference type="PANTHER" id="PTHR11452">
    <property type="entry name" value="ALPHA-GALACTOSIDASE/ALPHA-N-ACETYLGALACTOSAMINIDASE"/>
    <property type="match status" value="1"/>
</dbReference>
<dbReference type="Gene3D" id="2.60.40.1180">
    <property type="entry name" value="Golgi alpha-mannosidase II"/>
    <property type="match status" value="1"/>
</dbReference>
<dbReference type="Pfam" id="PF08305">
    <property type="entry name" value="NPCBM"/>
    <property type="match status" value="1"/>
</dbReference>
<dbReference type="InterPro" id="IPR013780">
    <property type="entry name" value="Glyco_hydro_b"/>
</dbReference>
<dbReference type="Pfam" id="PF17801">
    <property type="entry name" value="Melibiase_C"/>
    <property type="match status" value="1"/>
</dbReference>
<dbReference type="SUPFAM" id="SSF51011">
    <property type="entry name" value="Glycosyl hydrolase domain"/>
    <property type="match status" value="1"/>
</dbReference>
<dbReference type="InterPro" id="IPR000111">
    <property type="entry name" value="Glyco_hydro_27/36_CS"/>
</dbReference>
<protein>
    <recommendedName>
        <fullName evidence="5">Alpha-galactosidase</fullName>
        <ecNumber evidence="5">3.2.1.22</ecNumber>
    </recommendedName>
    <alternativeName>
        <fullName evidence="5">Melibiase</fullName>
    </alternativeName>
</protein>
<name>A0A518RAY6_9SPHN</name>
<dbReference type="InterPro" id="IPR041233">
    <property type="entry name" value="Melibiase_C"/>
</dbReference>
<dbReference type="SUPFAM" id="SSF49785">
    <property type="entry name" value="Galactose-binding domain-like"/>
    <property type="match status" value="1"/>
</dbReference>
<keyword evidence="5" id="KW-1015">Disulfide bond</keyword>
<dbReference type="Proteomes" id="UP000318055">
    <property type="component" value="Chromosome"/>
</dbReference>
<evidence type="ECO:0000256" key="6">
    <source>
        <dbReference type="SAM" id="SignalP"/>
    </source>
</evidence>
<keyword evidence="4 5" id="KW-0326">Glycosidase</keyword>
<dbReference type="Gene3D" id="2.60.120.1060">
    <property type="entry name" value="NPCBM/NEW2 domain"/>
    <property type="match status" value="1"/>
</dbReference>
<dbReference type="InterPro" id="IPR013222">
    <property type="entry name" value="Glyco_hyd_98_carb-bd"/>
</dbReference>
<dbReference type="InterPro" id="IPR017853">
    <property type="entry name" value="GH"/>
</dbReference>
<dbReference type="InterPro" id="IPR008979">
    <property type="entry name" value="Galactose-bd-like_sf"/>
</dbReference>
<dbReference type="AlphaFoldDB" id="A0A518RAY6"/>
<dbReference type="Gene3D" id="3.20.20.70">
    <property type="entry name" value="Aldolase class I"/>
    <property type="match status" value="1"/>
</dbReference>
<dbReference type="RefSeq" id="WP_145844112.1">
    <property type="nucleotide sequence ID" value="NZ_CP042239.1"/>
</dbReference>
<reference evidence="8 9" key="1">
    <citation type="submission" date="2019-07" db="EMBL/GenBank/DDBJ databases">
        <title>Sphingomonas alkalisoli sp. nov., isolated from rhizosphere soil of Suaedae salsa.</title>
        <authorList>
            <person name="Zhang H."/>
            <person name="Xu L."/>
            <person name="Zhang J.-X."/>
            <person name="Sun J.-Q."/>
        </authorList>
    </citation>
    <scope>NUCLEOTIDE SEQUENCE [LARGE SCALE GENOMIC DNA]</scope>
    <source>
        <strain evidence="8 9">XS-10</strain>
    </source>
</reference>
<dbReference type="InterPro" id="IPR038637">
    <property type="entry name" value="NPCBM_sf"/>
</dbReference>
<dbReference type="InterPro" id="IPR002241">
    <property type="entry name" value="Glyco_hydro_27"/>
</dbReference>
<evidence type="ECO:0000313" key="8">
    <source>
        <dbReference type="EMBL" id="QDX24606.1"/>
    </source>
</evidence>
<feature type="signal peptide" evidence="6">
    <location>
        <begin position="1"/>
        <end position="22"/>
    </location>
</feature>
<evidence type="ECO:0000256" key="4">
    <source>
        <dbReference type="ARBA" id="ARBA00023295"/>
    </source>
</evidence>
<comment type="catalytic activity">
    <reaction evidence="5">
        <text>Hydrolysis of terminal, non-reducing alpha-D-galactose residues in alpha-D-galactosides, including galactose oligosaccharides, galactomannans and galactolipids.</text>
        <dbReference type="EC" id="3.2.1.22"/>
    </reaction>
</comment>
<organism evidence="8 9">
    <name type="scientific">Sphingomonas suaedae</name>
    <dbReference type="NCBI Taxonomy" id="2599297"/>
    <lineage>
        <taxon>Bacteria</taxon>
        <taxon>Pseudomonadati</taxon>
        <taxon>Pseudomonadota</taxon>
        <taxon>Alphaproteobacteria</taxon>
        <taxon>Sphingomonadales</taxon>
        <taxon>Sphingomonadaceae</taxon>
        <taxon>Sphingomonas</taxon>
    </lineage>
</organism>
<evidence type="ECO:0000256" key="2">
    <source>
        <dbReference type="ARBA" id="ARBA00022729"/>
    </source>
</evidence>
<dbReference type="EC" id="3.2.1.22" evidence="5"/>
<dbReference type="PROSITE" id="PS00512">
    <property type="entry name" value="ALPHA_GALACTOSIDASE"/>
    <property type="match status" value="1"/>
</dbReference>
<dbReference type="PRINTS" id="PR00740">
    <property type="entry name" value="GLHYDRLASE27"/>
</dbReference>
<dbReference type="InterPro" id="IPR013785">
    <property type="entry name" value="Aldolase_TIM"/>
</dbReference>
<feature type="domain" description="Glycosyl hydrolase family 98 putative carbohydrate-binding module" evidence="7">
    <location>
        <begin position="483"/>
        <end position="628"/>
    </location>
</feature>
<evidence type="ECO:0000313" key="9">
    <source>
        <dbReference type="Proteomes" id="UP000318055"/>
    </source>
</evidence>
<dbReference type="KEGG" id="ssua:FPZ54_00205"/>
<sequence length="648" mass="69566">MNRRHFALLGAALLALSGPALAQSDPLAPTGRWTANTAGQAPVPPMGWNSWNAFNSDVDEEKVLASAQALVDTGLAKLGYRYVNIDDGWWLKRRERDGRLIIRTSHFPSAATGPDTSFRPLTDRLHAMGLKAGIYSDIGRNSCGQIYTPDFKNQPEGTSAEREVGLYGHVDQDIRLFFAEWNFDFIKVDGCGVRGLPADAPRVKSGLYRALTPLVDMQSLGATNIPAMRGLYEEVGVAIRRHATGPYVYSLCLWGSANVRAWGKDVGNMSRTSDDIQPSWARMLTNLDTVTSRALYAGPGAWNDADMLFVGTGEFGGDDLTAARSHFSLWAMLNSPLIIGYDLRKLTPGLRAIFGNAEIVALNQDGAGNQAVLAYASDEVQIFVKTLADGTKAVALLNRGSAPVDAILTAEHLKLSPDGEIALRDLWNGQSRAFRKEVKLSLAPRETLVFRATGTRRLPGGVYLSEMPGSVNPAVDGVVEPQADPTIFQSITPWIGTRGGGEHVQYAGWGGAEADRAPFGKLLRVGGAHFDTGIGVLANSRLEVRNNGFRRFTATVGVNDTGSPDAGAVMFEIWGDGRLLARSTPKRFGQPAEPLAANVAGVKIVELIARGQGNKATVQPQPASWGGCCAFALTFRLFNLGNTGVVGS</sequence>
<dbReference type="SMART" id="SM00776">
    <property type="entry name" value="NPCBM"/>
    <property type="match status" value="1"/>
</dbReference>
<dbReference type="EMBL" id="CP042239">
    <property type="protein sequence ID" value="QDX24606.1"/>
    <property type="molecule type" value="Genomic_DNA"/>
</dbReference>
<dbReference type="GO" id="GO:0005975">
    <property type="term" value="P:carbohydrate metabolic process"/>
    <property type="evidence" value="ECO:0007669"/>
    <property type="project" value="InterPro"/>
</dbReference>
<evidence type="ECO:0000256" key="1">
    <source>
        <dbReference type="ARBA" id="ARBA00009743"/>
    </source>
</evidence>
<dbReference type="CDD" id="cd14792">
    <property type="entry name" value="GH27"/>
    <property type="match status" value="1"/>
</dbReference>
<evidence type="ECO:0000259" key="7">
    <source>
        <dbReference type="SMART" id="SM00776"/>
    </source>
</evidence>
<dbReference type="PANTHER" id="PTHR11452:SF80">
    <property type="entry name" value="ALPHA-GALACTOSIDASE 1"/>
    <property type="match status" value="1"/>
</dbReference>